<feature type="domain" description="Arrestin C-terminal-like" evidence="3">
    <location>
        <begin position="3"/>
        <end position="150"/>
    </location>
</feature>
<dbReference type="InterPro" id="IPR011022">
    <property type="entry name" value="Arrestin_C-like"/>
</dbReference>
<dbReference type="GO" id="GO:0015031">
    <property type="term" value="P:protein transport"/>
    <property type="evidence" value="ECO:0007669"/>
    <property type="project" value="TreeGrafter"/>
</dbReference>
<dbReference type="SMART" id="SM01017">
    <property type="entry name" value="Arrestin_C"/>
    <property type="match status" value="2"/>
</dbReference>
<dbReference type="PANTHER" id="PTHR11188:SF176">
    <property type="entry name" value="ARRESTIN DOMAIN-CONTAINING PROTEIN 1"/>
    <property type="match status" value="1"/>
</dbReference>
<dbReference type="GO" id="GO:0005737">
    <property type="term" value="C:cytoplasm"/>
    <property type="evidence" value="ECO:0007669"/>
    <property type="project" value="TreeGrafter"/>
</dbReference>
<comment type="caution">
    <text evidence="4">The sequence shown here is derived from an EMBL/GenBank/DDBJ whole genome shotgun (WGS) entry which is preliminary data.</text>
</comment>
<accession>A0A210QMA2</accession>
<comment type="similarity">
    <text evidence="1">Belongs to the arrestin family.</text>
</comment>
<protein>
    <submittedName>
        <fullName evidence="4">Arrestin domain-containing protein 3</fullName>
    </submittedName>
</protein>
<dbReference type="PANTHER" id="PTHR11188">
    <property type="entry name" value="ARRESTIN DOMAIN CONTAINING PROTEIN"/>
    <property type="match status" value="1"/>
</dbReference>
<dbReference type="Gene3D" id="2.60.40.640">
    <property type="match status" value="2"/>
</dbReference>
<proteinExistence type="inferred from homology"/>
<dbReference type="Pfam" id="PF02752">
    <property type="entry name" value="Arrestin_C"/>
    <property type="match status" value="1"/>
</dbReference>
<dbReference type="InterPro" id="IPR014752">
    <property type="entry name" value="Arrestin-like_C"/>
</dbReference>
<dbReference type="AlphaFoldDB" id="A0A210QMA2"/>
<evidence type="ECO:0000313" key="4">
    <source>
        <dbReference type="EMBL" id="OWF49831.1"/>
    </source>
</evidence>
<evidence type="ECO:0000313" key="5">
    <source>
        <dbReference type="Proteomes" id="UP000242188"/>
    </source>
</evidence>
<evidence type="ECO:0000259" key="3">
    <source>
        <dbReference type="SMART" id="SM01017"/>
    </source>
</evidence>
<reference evidence="4 5" key="1">
    <citation type="journal article" date="2017" name="Nat. Ecol. Evol.">
        <title>Scallop genome provides insights into evolution of bilaterian karyotype and development.</title>
        <authorList>
            <person name="Wang S."/>
            <person name="Zhang J."/>
            <person name="Jiao W."/>
            <person name="Li J."/>
            <person name="Xun X."/>
            <person name="Sun Y."/>
            <person name="Guo X."/>
            <person name="Huan P."/>
            <person name="Dong B."/>
            <person name="Zhang L."/>
            <person name="Hu X."/>
            <person name="Sun X."/>
            <person name="Wang J."/>
            <person name="Zhao C."/>
            <person name="Wang Y."/>
            <person name="Wang D."/>
            <person name="Huang X."/>
            <person name="Wang R."/>
            <person name="Lv J."/>
            <person name="Li Y."/>
            <person name="Zhang Z."/>
            <person name="Liu B."/>
            <person name="Lu W."/>
            <person name="Hui Y."/>
            <person name="Liang J."/>
            <person name="Zhou Z."/>
            <person name="Hou R."/>
            <person name="Li X."/>
            <person name="Liu Y."/>
            <person name="Li H."/>
            <person name="Ning X."/>
            <person name="Lin Y."/>
            <person name="Zhao L."/>
            <person name="Xing Q."/>
            <person name="Dou J."/>
            <person name="Li Y."/>
            <person name="Mao J."/>
            <person name="Guo H."/>
            <person name="Dou H."/>
            <person name="Li T."/>
            <person name="Mu C."/>
            <person name="Jiang W."/>
            <person name="Fu Q."/>
            <person name="Fu X."/>
            <person name="Miao Y."/>
            <person name="Liu J."/>
            <person name="Yu Q."/>
            <person name="Li R."/>
            <person name="Liao H."/>
            <person name="Li X."/>
            <person name="Kong Y."/>
            <person name="Jiang Z."/>
            <person name="Chourrout D."/>
            <person name="Li R."/>
            <person name="Bao Z."/>
        </authorList>
    </citation>
    <scope>NUCLEOTIDE SEQUENCE [LARGE SCALE GENOMIC DNA]</scope>
    <source>
        <strain evidence="4 5">PY_sf001</strain>
    </source>
</reference>
<feature type="region of interest" description="Disordered" evidence="2">
    <location>
        <begin position="332"/>
        <end position="359"/>
    </location>
</feature>
<dbReference type="Pfam" id="PF00339">
    <property type="entry name" value="Arrestin_N"/>
    <property type="match status" value="1"/>
</dbReference>
<evidence type="ECO:0000256" key="1">
    <source>
        <dbReference type="ARBA" id="ARBA00005298"/>
    </source>
</evidence>
<dbReference type="InterPro" id="IPR014756">
    <property type="entry name" value="Ig_E-set"/>
</dbReference>
<feature type="domain" description="Arrestin C-terminal-like" evidence="3">
    <location>
        <begin position="169"/>
        <end position="299"/>
    </location>
</feature>
<sequence>MVVNVSISLVNNPSAVYYPGQTVQACVQFHSTVQNRVKGIYAKFKGNSHTSWSTGSGDNKQSHSETEQYFKTEIPLFQAPEGDYVEMQPGNYGYPVNFLLPQVVPSSFEGGTGYVRYLIKAKVRIKGGTDYRVQHPFTVIFMLDLNTIPEARLPAQMQDTKTGCCLCCKTGPVTCMIRLDKQGFVPGENIKINAEVTNNGTSSIHMTTVSLNMTTVFKAHGSTTSRSKVLSTISHGAVGPRESDIWSGDQLLVLSTPPSYLYGCSIIDIQYSCRLAADMEGSLMDIKFDLPVIIGTIPLRPLEDLPLQPPTMSYGQPSEPSWLPSNDQQPDNIALNNMGNAGPITTQPGRPPDAPPSYEECMTTNRVRIMRQNSNSADQGEEFSNFAPSYPYYKEKA</sequence>
<gene>
    <name evidence="4" type="ORF">KP79_PYT00991</name>
</gene>
<feature type="compositionally biased region" description="Polar residues" evidence="2">
    <location>
        <begin position="332"/>
        <end position="348"/>
    </location>
</feature>
<dbReference type="EMBL" id="NEDP02002940">
    <property type="protein sequence ID" value="OWF49831.1"/>
    <property type="molecule type" value="Genomic_DNA"/>
</dbReference>
<dbReference type="STRING" id="6573.A0A210QMA2"/>
<dbReference type="Proteomes" id="UP000242188">
    <property type="component" value="Unassembled WGS sequence"/>
</dbReference>
<name>A0A210QMA2_MIZYE</name>
<dbReference type="OrthoDB" id="2333384at2759"/>
<keyword evidence="5" id="KW-1185">Reference proteome</keyword>
<dbReference type="InterPro" id="IPR050357">
    <property type="entry name" value="Arrestin_domain-protein"/>
</dbReference>
<feature type="region of interest" description="Disordered" evidence="2">
    <location>
        <begin position="374"/>
        <end position="397"/>
    </location>
</feature>
<dbReference type="InterPro" id="IPR011021">
    <property type="entry name" value="Arrestin-like_N"/>
</dbReference>
<organism evidence="4 5">
    <name type="scientific">Mizuhopecten yessoensis</name>
    <name type="common">Japanese scallop</name>
    <name type="synonym">Patinopecten yessoensis</name>
    <dbReference type="NCBI Taxonomy" id="6573"/>
    <lineage>
        <taxon>Eukaryota</taxon>
        <taxon>Metazoa</taxon>
        <taxon>Spiralia</taxon>
        <taxon>Lophotrochozoa</taxon>
        <taxon>Mollusca</taxon>
        <taxon>Bivalvia</taxon>
        <taxon>Autobranchia</taxon>
        <taxon>Pteriomorphia</taxon>
        <taxon>Pectinida</taxon>
        <taxon>Pectinoidea</taxon>
        <taxon>Pectinidae</taxon>
        <taxon>Mizuhopecten</taxon>
    </lineage>
</organism>
<dbReference type="SUPFAM" id="SSF81296">
    <property type="entry name" value="E set domains"/>
    <property type="match status" value="2"/>
</dbReference>
<evidence type="ECO:0000256" key="2">
    <source>
        <dbReference type="SAM" id="MobiDB-lite"/>
    </source>
</evidence>